<keyword evidence="3" id="KW-1185">Reference proteome</keyword>
<keyword evidence="1" id="KW-0812">Transmembrane</keyword>
<organism evidence="2 3">
    <name type="scientific">Halomarina rubra</name>
    <dbReference type="NCBI Taxonomy" id="2071873"/>
    <lineage>
        <taxon>Archaea</taxon>
        <taxon>Methanobacteriati</taxon>
        <taxon>Methanobacteriota</taxon>
        <taxon>Stenosarchaea group</taxon>
        <taxon>Halobacteria</taxon>
        <taxon>Halobacteriales</taxon>
        <taxon>Natronomonadaceae</taxon>
        <taxon>Halomarina</taxon>
    </lineage>
</organism>
<dbReference type="Proteomes" id="UP001597187">
    <property type="component" value="Unassembled WGS sequence"/>
</dbReference>
<protein>
    <submittedName>
        <fullName evidence="2">Uncharacterized protein</fullName>
    </submittedName>
</protein>
<keyword evidence="1" id="KW-1133">Transmembrane helix</keyword>
<dbReference type="EMBL" id="JBHUDC010000008">
    <property type="protein sequence ID" value="MFD1514931.1"/>
    <property type="molecule type" value="Genomic_DNA"/>
</dbReference>
<feature type="transmembrane region" description="Helical" evidence="1">
    <location>
        <begin position="21"/>
        <end position="41"/>
    </location>
</feature>
<dbReference type="AlphaFoldDB" id="A0ABD6AYM7"/>
<reference evidence="2 3" key="1">
    <citation type="journal article" date="2019" name="Int. J. Syst. Evol. Microbiol.">
        <title>The Global Catalogue of Microorganisms (GCM) 10K type strain sequencing project: providing services to taxonomists for standard genome sequencing and annotation.</title>
        <authorList>
            <consortium name="The Broad Institute Genomics Platform"/>
            <consortium name="The Broad Institute Genome Sequencing Center for Infectious Disease"/>
            <person name="Wu L."/>
            <person name="Ma J."/>
        </authorList>
    </citation>
    <scope>NUCLEOTIDE SEQUENCE [LARGE SCALE GENOMIC DNA]</scope>
    <source>
        <strain evidence="2 3">CGMCC 1.12563</strain>
    </source>
</reference>
<evidence type="ECO:0000313" key="3">
    <source>
        <dbReference type="Proteomes" id="UP001597187"/>
    </source>
</evidence>
<keyword evidence="1" id="KW-0472">Membrane</keyword>
<dbReference type="RefSeq" id="WP_250874858.1">
    <property type="nucleotide sequence ID" value="NZ_JALXFV010000008.1"/>
</dbReference>
<feature type="transmembrane region" description="Helical" evidence="1">
    <location>
        <begin position="47"/>
        <end position="67"/>
    </location>
</feature>
<sequence>MSTVGQQIRDYNRSLSERQKIRGGALLIVVGTLLISLLVFAPLVMPLQILIGLMSVALIVVGTLSLGTSGITGRAV</sequence>
<accession>A0ABD6AYM7</accession>
<name>A0ABD6AYM7_9EURY</name>
<evidence type="ECO:0000256" key="1">
    <source>
        <dbReference type="SAM" id="Phobius"/>
    </source>
</evidence>
<comment type="caution">
    <text evidence="2">The sequence shown here is derived from an EMBL/GenBank/DDBJ whole genome shotgun (WGS) entry which is preliminary data.</text>
</comment>
<proteinExistence type="predicted"/>
<gene>
    <name evidence="2" type="ORF">ACFSBT_16750</name>
</gene>
<evidence type="ECO:0000313" key="2">
    <source>
        <dbReference type="EMBL" id="MFD1514931.1"/>
    </source>
</evidence>